<accession>J0XBD9</accession>
<sequence>MTKKLILDLDTGIDDALAIAYALGSPEAELVGVTAAYGNVLMEDSVRNSLAVLDILGADSVPVHPGLPHASTAEDFAVQEISTFIHGRNGLGEADIAPSTRSAAATDAVDLLIEASRQYGEELVYVPTGPLTNLAAALDQDPGLVERLDVVLMGGALSVSGNVNPWAEANISQDPDAADTVFRSGVSTTMIGLDVTLQTLLTYEHTRRWREPGTPAGTFLADMTDYYIRAYETTAPGLGGCGLHDPLAVGVAIDPSLVTAFPINLQVDLDGPTRGRTIGDVTRLNEPWKNSRVALAVDVERFLAEFMSRTISLVQGP</sequence>
<dbReference type="AlphaFoldDB" id="J0XBD9"/>
<dbReference type="PANTHER" id="PTHR12304:SF4">
    <property type="entry name" value="URIDINE NUCLEOSIDASE"/>
    <property type="match status" value="1"/>
</dbReference>
<organism evidence="4 5">
    <name type="scientific">Actinomyces massiliensis F0489</name>
    <dbReference type="NCBI Taxonomy" id="1125718"/>
    <lineage>
        <taxon>Bacteria</taxon>
        <taxon>Bacillati</taxon>
        <taxon>Actinomycetota</taxon>
        <taxon>Actinomycetes</taxon>
        <taxon>Actinomycetales</taxon>
        <taxon>Actinomycetaceae</taxon>
        <taxon>Actinomyces</taxon>
    </lineage>
</organism>
<gene>
    <name evidence="4" type="ORF">HMPREF1318_0987</name>
</gene>
<proteinExistence type="predicted"/>
<dbReference type="CDD" id="cd02650">
    <property type="entry name" value="nuc_hydro_CaPnhB"/>
    <property type="match status" value="1"/>
</dbReference>
<dbReference type="RefSeq" id="WP_008731070.1">
    <property type="nucleotide sequence ID" value="NZ_AKFT01000085.1"/>
</dbReference>
<evidence type="ECO:0000313" key="4">
    <source>
        <dbReference type="EMBL" id="EJF45986.1"/>
    </source>
</evidence>
<protein>
    <submittedName>
        <fullName evidence="4">Inosine-uridine preferring nucleoside hydrolase</fullName>
    </submittedName>
</protein>
<keyword evidence="2" id="KW-0326">Glycosidase</keyword>
<dbReference type="Gene3D" id="3.90.245.10">
    <property type="entry name" value="Ribonucleoside hydrolase-like"/>
    <property type="match status" value="1"/>
</dbReference>
<evidence type="ECO:0000256" key="2">
    <source>
        <dbReference type="ARBA" id="ARBA00023295"/>
    </source>
</evidence>
<evidence type="ECO:0000259" key="3">
    <source>
        <dbReference type="Pfam" id="PF01156"/>
    </source>
</evidence>
<name>J0XBD9_9ACTO</name>
<evidence type="ECO:0000313" key="5">
    <source>
        <dbReference type="Proteomes" id="UP000002941"/>
    </source>
</evidence>
<dbReference type="SUPFAM" id="SSF53590">
    <property type="entry name" value="Nucleoside hydrolase"/>
    <property type="match status" value="1"/>
</dbReference>
<dbReference type="Pfam" id="PF01156">
    <property type="entry name" value="IU_nuc_hydro"/>
    <property type="match status" value="1"/>
</dbReference>
<dbReference type="InterPro" id="IPR023186">
    <property type="entry name" value="IUNH"/>
</dbReference>
<dbReference type="InterPro" id="IPR001910">
    <property type="entry name" value="Inosine/uridine_hydrolase_dom"/>
</dbReference>
<keyword evidence="1 4" id="KW-0378">Hydrolase</keyword>
<dbReference type="EMBL" id="AKFT01000085">
    <property type="protein sequence ID" value="EJF45986.1"/>
    <property type="molecule type" value="Genomic_DNA"/>
</dbReference>
<dbReference type="PANTHER" id="PTHR12304">
    <property type="entry name" value="INOSINE-URIDINE PREFERRING NUCLEOSIDE HYDROLASE"/>
    <property type="match status" value="1"/>
</dbReference>
<reference evidence="4 5" key="1">
    <citation type="submission" date="2012-05" db="EMBL/GenBank/DDBJ databases">
        <authorList>
            <person name="Harkins D.M."/>
            <person name="Madupu R."/>
            <person name="Durkin A.S."/>
            <person name="Torralba M."/>
            <person name="Methe B."/>
            <person name="Sutton G.G."/>
            <person name="Nelson K.E."/>
        </authorList>
    </citation>
    <scope>NUCLEOTIDE SEQUENCE [LARGE SCALE GENOMIC DNA]</scope>
    <source>
        <strain evidence="4 5">F0489</strain>
    </source>
</reference>
<keyword evidence="5" id="KW-1185">Reference proteome</keyword>
<feature type="domain" description="Inosine/uridine-preferring nucleoside hydrolase" evidence="3">
    <location>
        <begin position="5"/>
        <end position="303"/>
    </location>
</feature>
<dbReference type="GO" id="GO:0008477">
    <property type="term" value="F:purine nucleosidase activity"/>
    <property type="evidence" value="ECO:0007669"/>
    <property type="project" value="TreeGrafter"/>
</dbReference>
<evidence type="ECO:0000256" key="1">
    <source>
        <dbReference type="ARBA" id="ARBA00022801"/>
    </source>
</evidence>
<dbReference type="Proteomes" id="UP000002941">
    <property type="component" value="Unassembled WGS sequence"/>
</dbReference>
<dbReference type="PATRIC" id="fig|1125718.3.peg.1165"/>
<dbReference type="eggNOG" id="COG1957">
    <property type="taxonomic scope" value="Bacteria"/>
</dbReference>
<dbReference type="InterPro" id="IPR036452">
    <property type="entry name" value="Ribo_hydro-like"/>
</dbReference>
<dbReference type="GO" id="GO:0005829">
    <property type="term" value="C:cytosol"/>
    <property type="evidence" value="ECO:0007669"/>
    <property type="project" value="TreeGrafter"/>
</dbReference>
<dbReference type="GO" id="GO:0006152">
    <property type="term" value="P:purine nucleoside catabolic process"/>
    <property type="evidence" value="ECO:0007669"/>
    <property type="project" value="TreeGrafter"/>
</dbReference>
<comment type="caution">
    <text evidence="4">The sequence shown here is derived from an EMBL/GenBank/DDBJ whole genome shotgun (WGS) entry which is preliminary data.</text>
</comment>
<dbReference type="OrthoDB" id="9797882at2"/>